<comment type="caution">
    <text evidence="1">The sequence shown here is derived from an EMBL/GenBank/DDBJ whole genome shotgun (WGS) entry which is preliminary data.</text>
</comment>
<evidence type="ECO:0000313" key="2">
    <source>
        <dbReference type="Proteomes" id="UP001206925"/>
    </source>
</evidence>
<dbReference type="AlphaFoldDB" id="A0AAD5C7B2"/>
<reference evidence="1" key="1">
    <citation type="submission" date="2022-06" db="EMBL/GenBank/DDBJ databases">
        <title>Uncovering the hologenomic basis of an extraordinary plant invasion.</title>
        <authorList>
            <person name="Bieker V.C."/>
            <person name="Martin M.D."/>
            <person name="Gilbert T."/>
            <person name="Hodgins K."/>
            <person name="Battlay P."/>
            <person name="Petersen B."/>
            <person name="Wilson J."/>
        </authorList>
    </citation>
    <scope>NUCLEOTIDE SEQUENCE</scope>
    <source>
        <strain evidence="1">AA19_3_7</strain>
        <tissue evidence="1">Leaf</tissue>
    </source>
</reference>
<accession>A0AAD5C7B2</accession>
<dbReference type="Proteomes" id="UP001206925">
    <property type="component" value="Unassembled WGS sequence"/>
</dbReference>
<gene>
    <name evidence="1" type="ORF">M8C21_000236</name>
</gene>
<proteinExistence type="predicted"/>
<evidence type="ECO:0000313" key="1">
    <source>
        <dbReference type="EMBL" id="KAI7735863.1"/>
    </source>
</evidence>
<sequence length="63" mass="7155">MRCSIVLDFSTYCTLVLCENINGTTGWTSEMKLENSTTALGIIDLAWLFVEQDAEKMRFLMSI</sequence>
<keyword evidence="2" id="KW-1185">Reference proteome</keyword>
<organism evidence="1 2">
    <name type="scientific">Ambrosia artemisiifolia</name>
    <name type="common">Common ragweed</name>
    <dbReference type="NCBI Taxonomy" id="4212"/>
    <lineage>
        <taxon>Eukaryota</taxon>
        <taxon>Viridiplantae</taxon>
        <taxon>Streptophyta</taxon>
        <taxon>Embryophyta</taxon>
        <taxon>Tracheophyta</taxon>
        <taxon>Spermatophyta</taxon>
        <taxon>Magnoliopsida</taxon>
        <taxon>eudicotyledons</taxon>
        <taxon>Gunneridae</taxon>
        <taxon>Pentapetalae</taxon>
        <taxon>asterids</taxon>
        <taxon>campanulids</taxon>
        <taxon>Asterales</taxon>
        <taxon>Asteraceae</taxon>
        <taxon>Asteroideae</taxon>
        <taxon>Heliantheae alliance</taxon>
        <taxon>Heliantheae</taxon>
        <taxon>Ambrosia</taxon>
    </lineage>
</organism>
<name>A0AAD5C7B2_AMBAR</name>
<dbReference type="EMBL" id="JAMZMK010009430">
    <property type="protein sequence ID" value="KAI7735863.1"/>
    <property type="molecule type" value="Genomic_DNA"/>
</dbReference>
<protein>
    <submittedName>
        <fullName evidence="1">Uncharacterized protein</fullName>
    </submittedName>
</protein>